<dbReference type="Pfam" id="PF12860">
    <property type="entry name" value="PAS_7"/>
    <property type="match status" value="1"/>
</dbReference>
<evidence type="ECO:0000259" key="8">
    <source>
        <dbReference type="PROSITE" id="PS50113"/>
    </source>
</evidence>
<feature type="domain" description="PAS" evidence="7">
    <location>
        <begin position="609"/>
        <end position="653"/>
    </location>
</feature>
<dbReference type="Pfam" id="PF13426">
    <property type="entry name" value="PAS_9"/>
    <property type="match status" value="1"/>
</dbReference>
<dbReference type="SMART" id="SM00065">
    <property type="entry name" value="GAF"/>
    <property type="match status" value="1"/>
</dbReference>
<sequence>MTFNKNKNGADQIVQEAHPKSKAGATAAEPFGAGAHLDLQHEYRKFFQAVEASPSCVVITDRSGVIEYVNDRFVKSTGYSQEHVIGRKPNLLKSGQTPTHVYDTLWSTILKGEIWRGEMCNRKRTGERYWESTAIAPILGPQGDITHFVAVKEDITVRRDAEAALRLRQAHDTVLADITRGLLADASGAAIEEALRILSVSLDAQRGALFRLSADNLYATNTHASTALEWVEGEKGAGLRKTVGIPRDRFQWCLDQYRDGKTVMVDNALDLPADAEAFRTSLLRANIHAHLSAPIQLGERFIGFVSVDVQTSPRKWTTDDAHLLERVAEIIGLALMRLDAEQELRTTRDRASRAEQNLTDAINSMPEGFVLYDQDGKLVICNSRFRNDYGYTQAQARPGVHFMDLGLIDVMQGNVVVPEGYKNADEYLQIRLKYRIKLEGTFQVILKDGRQLMTQDRRTSSGGLVSVQTDITKIKQTEDALRSSERKFWSIFHASPSLMTISVLKDGQFLDVNAKWVEVMGFDYTEAIGKTSTQLEVWHSSLAREQMLRAFTKDGVLVNYEARMQTRAKEMRDFLMSGVRMHIDGEDALLLVYHDITERKRMEAALQQSERDVRAILDNIVEAFYRTDKKGRFTMCSAGVIKLLGYEPDELVGTPVSAIYVDASGRDEFLKQLAVRGGRIENYEIQLRRKDGTTVWAATNSYYYYDDDGEILGVEGTSRDVTWQRQAEQDLLIAKELAENANAAKSDFLSGMSHELRTPLNAIIGFSQMMAYQDSDSLTPKQREYIDIISRSGEHLLTVINEVLDLASIEAGRTSAHLEAISATAVIDDCIELVRTLSAEKGVLLVRDYGDTPVPLVWVDRTKFKQVLINLLSNAVKYNVDGGRVDVMVSVAPGNCLKIDVTDTGHGLTEAECQDLFQPFQRLHAQDGDVEGTGLGLVLAKRMIEAMHGDIQVSSTPGVGSTFTVKVPLSY</sequence>
<keyword evidence="5" id="KW-0418">Kinase</keyword>
<dbReference type="PROSITE" id="PS50113">
    <property type="entry name" value="PAC"/>
    <property type="match status" value="2"/>
</dbReference>
<dbReference type="PROSITE" id="PS50109">
    <property type="entry name" value="HIS_KIN"/>
    <property type="match status" value="1"/>
</dbReference>
<evidence type="ECO:0000256" key="5">
    <source>
        <dbReference type="ARBA" id="ARBA00022777"/>
    </source>
</evidence>
<dbReference type="NCBIfam" id="TIGR00229">
    <property type="entry name" value="sensory_box"/>
    <property type="match status" value="3"/>
</dbReference>
<dbReference type="InterPro" id="IPR004358">
    <property type="entry name" value="Sig_transdc_His_kin-like_C"/>
</dbReference>
<evidence type="ECO:0000256" key="4">
    <source>
        <dbReference type="ARBA" id="ARBA00022679"/>
    </source>
</evidence>
<dbReference type="InterPro" id="IPR003018">
    <property type="entry name" value="GAF"/>
</dbReference>
<dbReference type="GO" id="GO:0000155">
    <property type="term" value="F:phosphorelay sensor kinase activity"/>
    <property type="evidence" value="ECO:0007669"/>
    <property type="project" value="InterPro"/>
</dbReference>
<dbReference type="GO" id="GO:0006355">
    <property type="term" value="P:regulation of DNA-templated transcription"/>
    <property type="evidence" value="ECO:0007669"/>
    <property type="project" value="InterPro"/>
</dbReference>
<dbReference type="InterPro" id="IPR003594">
    <property type="entry name" value="HATPase_dom"/>
</dbReference>
<dbReference type="InterPro" id="IPR000700">
    <property type="entry name" value="PAS-assoc_C"/>
</dbReference>
<dbReference type="Gene3D" id="3.30.450.20">
    <property type="entry name" value="PAS domain"/>
    <property type="match status" value="4"/>
</dbReference>
<dbReference type="Proteomes" id="UP000095347">
    <property type="component" value="Unassembled WGS sequence"/>
</dbReference>
<dbReference type="CDD" id="cd00082">
    <property type="entry name" value="HisKA"/>
    <property type="match status" value="1"/>
</dbReference>
<dbReference type="SUPFAM" id="SSF47384">
    <property type="entry name" value="Homodimeric domain of signal transducing histidine kinase"/>
    <property type="match status" value="1"/>
</dbReference>
<dbReference type="PANTHER" id="PTHR43047:SF72">
    <property type="entry name" value="OSMOSENSING HISTIDINE PROTEIN KINASE SLN1"/>
    <property type="match status" value="1"/>
</dbReference>
<dbReference type="InterPro" id="IPR029016">
    <property type="entry name" value="GAF-like_dom_sf"/>
</dbReference>
<dbReference type="Pfam" id="PF00512">
    <property type="entry name" value="HisKA"/>
    <property type="match status" value="1"/>
</dbReference>
<dbReference type="InterPro" id="IPR035965">
    <property type="entry name" value="PAS-like_dom_sf"/>
</dbReference>
<dbReference type="InterPro" id="IPR005467">
    <property type="entry name" value="His_kinase_dom"/>
</dbReference>
<dbReference type="OrthoDB" id="8477115at2"/>
<dbReference type="InterPro" id="IPR003661">
    <property type="entry name" value="HisK_dim/P_dom"/>
</dbReference>
<dbReference type="SMART" id="SM00091">
    <property type="entry name" value="PAS"/>
    <property type="match status" value="4"/>
</dbReference>
<dbReference type="SUPFAM" id="SSF55874">
    <property type="entry name" value="ATPase domain of HSP90 chaperone/DNA topoisomerase II/histidine kinase"/>
    <property type="match status" value="1"/>
</dbReference>
<dbReference type="Pfam" id="PF08448">
    <property type="entry name" value="PAS_4"/>
    <property type="match status" value="1"/>
</dbReference>
<feature type="domain" description="PAC" evidence="8">
    <location>
        <begin position="681"/>
        <end position="733"/>
    </location>
</feature>
<comment type="caution">
    <text evidence="9">The sequence shown here is derived from an EMBL/GenBank/DDBJ whole genome shotgun (WGS) entry which is preliminary data.</text>
</comment>
<dbReference type="Gene3D" id="3.30.450.40">
    <property type="match status" value="1"/>
</dbReference>
<dbReference type="EMBL" id="MCGG01000002">
    <property type="protein sequence ID" value="OEJ69646.1"/>
    <property type="molecule type" value="Genomic_DNA"/>
</dbReference>
<dbReference type="InterPro" id="IPR036097">
    <property type="entry name" value="HisK_dim/P_sf"/>
</dbReference>
<keyword evidence="10" id="KW-1185">Reference proteome</keyword>
<dbReference type="Gene3D" id="1.10.287.130">
    <property type="match status" value="1"/>
</dbReference>
<dbReference type="PRINTS" id="PR00344">
    <property type="entry name" value="BCTRLSENSOR"/>
</dbReference>
<dbReference type="InterPro" id="IPR001610">
    <property type="entry name" value="PAC"/>
</dbReference>
<name>A0A1E5QC29_9PROT</name>
<dbReference type="InterPro" id="IPR036890">
    <property type="entry name" value="HATPase_C_sf"/>
</dbReference>
<dbReference type="STRING" id="28181.BEN30_02075"/>
<feature type="domain" description="PAS" evidence="7">
    <location>
        <begin position="42"/>
        <end position="87"/>
    </location>
</feature>
<feature type="domain" description="PAS" evidence="7">
    <location>
        <begin position="354"/>
        <end position="395"/>
    </location>
</feature>
<dbReference type="GO" id="GO:0009927">
    <property type="term" value="F:histidine phosphotransfer kinase activity"/>
    <property type="evidence" value="ECO:0007669"/>
    <property type="project" value="TreeGrafter"/>
</dbReference>
<dbReference type="SUPFAM" id="SSF55785">
    <property type="entry name" value="PYP-like sensor domain (PAS domain)"/>
    <property type="match status" value="4"/>
</dbReference>
<evidence type="ECO:0000259" key="7">
    <source>
        <dbReference type="PROSITE" id="PS50112"/>
    </source>
</evidence>
<dbReference type="GO" id="GO:0005886">
    <property type="term" value="C:plasma membrane"/>
    <property type="evidence" value="ECO:0007669"/>
    <property type="project" value="TreeGrafter"/>
</dbReference>
<keyword evidence="3" id="KW-0597">Phosphoprotein</keyword>
<dbReference type="SMART" id="SM00388">
    <property type="entry name" value="HisKA"/>
    <property type="match status" value="1"/>
</dbReference>
<dbReference type="EC" id="2.7.13.3" evidence="2"/>
<dbReference type="InterPro" id="IPR013656">
    <property type="entry name" value="PAS_4"/>
</dbReference>
<organism evidence="9 10">
    <name type="scientific">Magnetovibrio blakemorei</name>
    <dbReference type="NCBI Taxonomy" id="28181"/>
    <lineage>
        <taxon>Bacteria</taxon>
        <taxon>Pseudomonadati</taxon>
        <taxon>Pseudomonadota</taxon>
        <taxon>Alphaproteobacteria</taxon>
        <taxon>Rhodospirillales</taxon>
        <taxon>Magnetovibrionaceae</taxon>
        <taxon>Magnetovibrio</taxon>
    </lineage>
</organism>
<evidence type="ECO:0000256" key="3">
    <source>
        <dbReference type="ARBA" id="ARBA00022553"/>
    </source>
</evidence>
<proteinExistence type="predicted"/>
<feature type="domain" description="PAC" evidence="8">
    <location>
        <begin position="115"/>
        <end position="167"/>
    </location>
</feature>
<dbReference type="Gene3D" id="3.30.565.10">
    <property type="entry name" value="Histidine kinase-like ATPase, C-terminal domain"/>
    <property type="match status" value="1"/>
</dbReference>
<accession>A0A1E5QC29</accession>
<comment type="catalytic activity">
    <reaction evidence="1">
        <text>ATP + protein L-histidine = ADP + protein N-phospho-L-histidine.</text>
        <dbReference type="EC" id="2.7.13.3"/>
    </reaction>
</comment>
<gene>
    <name evidence="9" type="ORF">BEN30_02075</name>
</gene>
<evidence type="ECO:0000256" key="2">
    <source>
        <dbReference type="ARBA" id="ARBA00012438"/>
    </source>
</evidence>
<evidence type="ECO:0000259" key="6">
    <source>
        <dbReference type="PROSITE" id="PS50109"/>
    </source>
</evidence>
<dbReference type="PROSITE" id="PS50112">
    <property type="entry name" value="PAS"/>
    <property type="match status" value="3"/>
</dbReference>
<dbReference type="InterPro" id="IPR000014">
    <property type="entry name" value="PAS"/>
</dbReference>
<dbReference type="SMART" id="SM00387">
    <property type="entry name" value="HATPase_c"/>
    <property type="match status" value="1"/>
</dbReference>
<dbReference type="Pfam" id="PF02518">
    <property type="entry name" value="HATPase_c"/>
    <property type="match status" value="1"/>
</dbReference>
<reference evidence="10" key="1">
    <citation type="submission" date="2016-07" db="EMBL/GenBank/DDBJ databases">
        <authorList>
            <person name="Florea S."/>
            <person name="Webb J.S."/>
            <person name="Jaromczyk J."/>
            <person name="Schardl C.L."/>
        </authorList>
    </citation>
    <scope>NUCLEOTIDE SEQUENCE [LARGE SCALE GENOMIC DNA]</scope>
    <source>
        <strain evidence="10">MV-1</strain>
    </source>
</reference>
<evidence type="ECO:0000313" key="9">
    <source>
        <dbReference type="EMBL" id="OEJ69646.1"/>
    </source>
</evidence>
<protein>
    <recommendedName>
        <fullName evidence="2">histidine kinase</fullName>
        <ecNumber evidence="2">2.7.13.3</ecNumber>
    </recommendedName>
</protein>
<dbReference type="Pfam" id="PF01590">
    <property type="entry name" value="GAF"/>
    <property type="match status" value="1"/>
</dbReference>
<dbReference type="Pfam" id="PF00989">
    <property type="entry name" value="PAS"/>
    <property type="match status" value="1"/>
</dbReference>
<dbReference type="CDD" id="cd00130">
    <property type="entry name" value="PAS"/>
    <property type="match status" value="4"/>
</dbReference>
<dbReference type="AlphaFoldDB" id="A0A1E5QC29"/>
<dbReference type="FunFam" id="3.30.565.10:FF:000006">
    <property type="entry name" value="Sensor histidine kinase WalK"/>
    <property type="match status" value="1"/>
</dbReference>
<evidence type="ECO:0000256" key="1">
    <source>
        <dbReference type="ARBA" id="ARBA00000085"/>
    </source>
</evidence>
<dbReference type="PANTHER" id="PTHR43047">
    <property type="entry name" value="TWO-COMPONENT HISTIDINE PROTEIN KINASE"/>
    <property type="match status" value="1"/>
</dbReference>
<dbReference type="RefSeq" id="WP_069956363.1">
    <property type="nucleotide sequence ID" value="NZ_MCGG01000002.1"/>
</dbReference>
<dbReference type="InterPro" id="IPR013767">
    <property type="entry name" value="PAS_fold"/>
</dbReference>
<evidence type="ECO:0000313" key="10">
    <source>
        <dbReference type="Proteomes" id="UP000095347"/>
    </source>
</evidence>
<feature type="domain" description="Histidine kinase" evidence="6">
    <location>
        <begin position="751"/>
        <end position="971"/>
    </location>
</feature>
<dbReference type="SUPFAM" id="SSF55781">
    <property type="entry name" value="GAF domain-like"/>
    <property type="match status" value="1"/>
</dbReference>
<dbReference type="SMART" id="SM00086">
    <property type="entry name" value="PAC"/>
    <property type="match status" value="3"/>
</dbReference>
<keyword evidence="4" id="KW-0808">Transferase</keyword>